<organism evidence="2 3">
    <name type="scientific">Cylindrotheca closterium</name>
    <dbReference type="NCBI Taxonomy" id="2856"/>
    <lineage>
        <taxon>Eukaryota</taxon>
        <taxon>Sar</taxon>
        <taxon>Stramenopiles</taxon>
        <taxon>Ochrophyta</taxon>
        <taxon>Bacillariophyta</taxon>
        <taxon>Bacillariophyceae</taxon>
        <taxon>Bacillariophycidae</taxon>
        <taxon>Bacillariales</taxon>
        <taxon>Bacillariaceae</taxon>
        <taxon>Cylindrotheca</taxon>
    </lineage>
</organism>
<name>A0AAD2CNW9_9STRA</name>
<dbReference type="PANTHER" id="PTHR24111">
    <property type="entry name" value="LEUCINE-RICH REPEAT-CONTAINING PROTEIN 34"/>
    <property type="match status" value="1"/>
</dbReference>
<gene>
    <name evidence="2" type="ORF">CYCCA115_LOCUS7205</name>
</gene>
<evidence type="ECO:0000313" key="2">
    <source>
        <dbReference type="EMBL" id="CAJ1940762.1"/>
    </source>
</evidence>
<protein>
    <submittedName>
        <fullName evidence="2">Uncharacterized protein</fullName>
    </submittedName>
</protein>
<dbReference type="AlphaFoldDB" id="A0AAD2CNW9"/>
<keyword evidence="1" id="KW-0677">Repeat</keyword>
<evidence type="ECO:0000256" key="1">
    <source>
        <dbReference type="ARBA" id="ARBA00022737"/>
    </source>
</evidence>
<evidence type="ECO:0000313" key="3">
    <source>
        <dbReference type="Proteomes" id="UP001295423"/>
    </source>
</evidence>
<proteinExistence type="predicted"/>
<dbReference type="InterPro" id="IPR032675">
    <property type="entry name" value="LRR_dom_sf"/>
</dbReference>
<dbReference type="SUPFAM" id="SSF52047">
    <property type="entry name" value="RNI-like"/>
    <property type="match status" value="1"/>
</dbReference>
<dbReference type="EMBL" id="CAKOGP040000955">
    <property type="protein sequence ID" value="CAJ1940762.1"/>
    <property type="molecule type" value="Genomic_DNA"/>
</dbReference>
<dbReference type="InterPro" id="IPR052201">
    <property type="entry name" value="LRR-containing_regulator"/>
</dbReference>
<dbReference type="Gene3D" id="3.80.10.10">
    <property type="entry name" value="Ribonuclease Inhibitor"/>
    <property type="match status" value="2"/>
</dbReference>
<dbReference type="PANTHER" id="PTHR24111:SF0">
    <property type="entry name" value="LEUCINE-RICH REPEAT-CONTAINING PROTEIN"/>
    <property type="match status" value="1"/>
</dbReference>
<comment type="caution">
    <text evidence="2">The sequence shown here is derived from an EMBL/GenBank/DDBJ whole genome shotgun (WGS) entry which is preliminary data.</text>
</comment>
<keyword evidence="3" id="KW-1185">Reference proteome</keyword>
<sequence>MVQFGFHDIHGKLVRKYDASEDLSLSSEINAIKVYGRIDFTLNSYKQFTSMLRRSSNKFNKITLADIPEDQSPEFLAFLVLISNKAKSLEFTGNCQLTRYSTTCLMSTLLQWNGIQELVLDGQIPMTTAKAKLLFEGVASSPCLEVLSLHPQFDDQQVAGDLLIRALSQNRSLERLDMTLLPSVERPEVMKDVLCYSDDCELEGLGIYGCQVVVGSTSSLFTDSSSSSVNQNSTVTELTLYDMPFERIKDILGFFEALVDLDLSENEDFIASLEFLDHLVLDENSTLEHLDVHGNDIGVEEMTTFVSKLSRMNTLKSLKIGSNPWEDLGSAESVNHALIAAIQENTSLEHIDIDSIVHDILRRNRGGRRVFMPEISVSFQPNLWPRILERASTIKYYSCGDSWGYPSDTLPRADNVFWMMKRMVPELCKFD</sequence>
<reference evidence="2" key="1">
    <citation type="submission" date="2023-08" db="EMBL/GenBank/DDBJ databases">
        <authorList>
            <person name="Audoor S."/>
            <person name="Bilcke G."/>
        </authorList>
    </citation>
    <scope>NUCLEOTIDE SEQUENCE</scope>
</reference>
<dbReference type="Proteomes" id="UP001295423">
    <property type="component" value="Unassembled WGS sequence"/>
</dbReference>
<accession>A0AAD2CNW9</accession>